<sequence length="354" mass="39527">MEAPIIYVPYFGIHAAPAFHHEAKRPWKSTEVEAGEAFRVDDLLDFSNEEIAGLIAEDEFQLSDHSADSSVTVAEKVSCNSASDKARVQNPNTLDEEDLRVACDDIAELEWLSTFVEDSFSADEVMKPAFSSAFLGVNSDNRSELSSNNKDQFQSLSSLSGLESSATSERLEMSVPGRARSKRSRAGVRVWTSRLLSSNSRSSVESISTNSMTVPSFFSVDCPALSAETEFLTPEEWGDDCLHTPKKPTKVFRRRTGQDASQPRRCTHCLIQRTPQWRAGPMGPKTLCNACGVRFKSGRLLPEYRPALSPTFVSHQHSNSHRKVLEMRRQKEVSDQHEKQSEVDLTLGVRRQEP</sequence>
<proteinExistence type="predicted"/>
<gene>
    <name evidence="1" type="ORF">O6H91_02G091300</name>
</gene>
<evidence type="ECO:0000313" key="2">
    <source>
        <dbReference type="Proteomes" id="UP001162992"/>
    </source>
</evidence>
<accession>A0ACC2EHU8</accession>
<protein>
    <submittedName>
        <fullName evidence="1">Uncharacterized protein</fullName>
    </submittedName>
</protein>
<keyword evidence="2" id="KW-1185">Reference proteome</keyword>
<reference evidence="2" key="1">
    <citation type="journal article" date="2024" name="Proc. Natl. Acad. Sci. U.S.A.">
        <title>Extraordinary preservation of gene collinearity over three hundred million years revealed in homosporous lycophytes.</title>
        <authorList>
            <person name="Li C."/>
            <person name="Wickell D."/>
            <person name="Kuo L.Y."/>
            <person name="Chen X."/>
            <person name="Nie B."/>
            <person name="Liao X."/>
            <person name="Peng D."/>
            <person name="Ji J."/>
            <person name="Jenkins J."/>
            <person name="Williams M."/>
            <person name="Shu S."/>
            <person name="Plott C."/>
            <person name="Barry K."/>
            <person name="Rajasekar S."/>
            <person name="Grimwood J."/>
            <person name="Han X."/>
            <person name="Sun S."/>
            <person name="Hou Z."/>
            <person name="He W."/>
            <person name="Dai G."/>
            <person name="Sun C."/>
            <person name="Schmutz J."/>
            <person name="Leebens-Mack J.H."/>
            <person name="Li F.W."/>
            <person name="Wang L."/>
        </authorList>
    </citation>
    <scope>NUCLEOTIDE SEQUENCE [LARGE SCALE GENOMIC DNA]</scope>
    <source>
        <strain evidence="2">cv. PW_Plant_1</strain>
    </source>
</reference>
<organism evidence="1 2">
    <name type="scientific">Diphasiastrum complanatum</name>
    <name type="common">Issler's clubmoss</name>
    <name type="synonym">Lycopodium complanatum</name>
    <dbReference type="NCBI Taxonomy" id="34168"/>
    <lineage>
        <taxon>Eukaryota</taxon>
        <taxon>Viridiplantae</taxon>
        <taxon>Streptophyta</taxon>
        <taxon>Embryophyta</taxon>
        <taxon>Tracheophyta</taxon>
        <taxon>Lycopodiopsida</taxon>
        <taxon>Lycopodiales</taxon>
        <taxon>Lycopodiaceae</taxon>
        <taxon>Lycopodioideae</taxon>
        <taxon>Diphasiastrum</taxon>
    </lineage>
</organism>
<dbReference type="EMBL" id="CM055093">
    <property type="protein sequence ID" value="KAJ7566174.1"/>
    <property type="molecule type" value="Genomic_DNA"/>
</dbReference>
<evidence type="ECO:0000313" key="1">
    <source>
        <dbReference type="EMBL" id="KAJ7566174.1"/>
    </source>
</evidence>
<name>A0ACC2EHU8_DIPCM</name>
<comment type="caution">
    <text evidence="1">The sequence shown here is derived from an EMBL/GenBank/DDBJ whole genome shotgun (WGS) entry which is preliminary data.</text>
</comment>
<dbReference type="Proteomes" id="UP001162992">
    <property type="component" value="Chromosome 2"/>
</dbReference>